<evidence type="ECO:0000256" key="4">
    <source>
        <dbReference type="ARBA" id="ARBA00023136"/>
    </source>
</evidence>
<feature type="transmembrane region" description="Helical" evidence="6">
    <location>
        <begin position="67"/>
        <end position="84"/>
    </location>
</feature>
<evidence type="ECO:0000259" key="7">
    <source>
        <dbReference type="Pfam" id="PF04932"/>
    </source>
</evidence>
<reference evidence="8" key="1">
    <citation type="submission" date="2022-01" db="EMBL/GenBank/DDBJ databases">
        <title>Microbacterium eymi and Microbacterium rhizovicinus sp. nov., isolated from the rhizospheric soil of Elymus tsukushiensis, a plant native to the Dokdo Islands, Republic of Korea.</title>
        <authorList>
            <person name="Hwang Y.J."/>
        </authorList>
    </citation>
    <scope>NUCLEOTIDE SEQUENCE</scope>
    <source>
        <strain evidence="8">KUDC0405</strain>
    </source>
</reference>
<dbReference type="Proteomes" id="UP001054811">
    <property type="component" value="Chromosome"/>
</dbReference>
<dbReference type="Pfam" id="PF04932">
    <property type="entry name" value="Wzy_C"/>
    <property type="match status" value="1"/>
</dbReference>
<evidence type="ECO:0000313" key="8">
    <source>
        <dbReference type="EMBL" id="UUT35732.1"/>
    </source>
</evidence>
<sequence>MFWSRGNLFNGGRIQGIFGNANPLAAVCLIAIIVFAIRMAARAPRRALLGVWILIAVYLLYRASSATVYLSAVFAAVVLVTVLLMRSAKTPERRSLYYGLFAVVGIGGALTVWLLRDRIFAVLGRSADLTGRERIWQAVLARTGEHPVVGWGFATPWLPSDPHFDRWVVDHGQSVMQAHNMWIDVSMQLGIIGVVLMALLYLAFTWRAWFFAVDRPRWDLRADRPYSPLTLLPTLVIAVPARAGAGRVRAPAAVGVDVRGHARVQDQAVAARRRRADRAAGGDRAGRADRR</sequence>
<gene>
    <name evidence="8" type="ORF">L2X98_21145</name>
</gene>
<dbReference type="InterPro" id="IPR007016">
    <property type="entry name" value="O-antigen_ligase-rel_domated"/>
</dbReference>
<keyword evidence="2 6" id="KW-0812">Transmembrane</keyword>
<feature type="compositionally biased region" description="Basic and acidic residues" evidence="5">
    <location>
        <begin position="277"/>
        <end position="291"/>
    </location>
</feature>
<name>A0ABY5NKQ2_9MICO</name>
<feature type="domain" description="O-antigen ligase-related" evidence="7">
    <location>
        <begin position="53"/>
        <end position="197"/>
    </location>
</feature>
<evidence type="ECO:0000256" key="5">
    <source>
        <dbReference type="SAM" id="MobiDB-lite"/>
    </source>
</evidence>
<feature type="transmembrane region" description="Helical" evidence="6">
    <location>
        <begin position="96"/>
        <end position="115"/>
    </location>
</feature>
<evidence type="ECO:0000313" key="9">
    <source>
        <dbReference type="Proteomes" id="UP001054811"/>
    </source>
</evidence>
<feature type="transmembrane region" description="Helical" evidence="6">
    <location>
        <begin position="44"/>
        <end position="61"/>
    </location>
</feature>
<feature type="transmembrane region" description="Helical" evidence="6">
    <location>
        <begin position="20"/>
        <end position="37"/>
    </location>
</feature>
<accession>A0ABY5NKQ2</accession>
<organism evidence="8 9">
    <name type="scientific">Microbacterium elymi</name>
    <dbReference type="NCBI Taxonomy" id="2909587"/>
    <lineage>
        <taxon>Bacteria</taxon>
        <taxon>Bacillati</taxon>
        <taxon>Actinomycetota</taxon>
        <taxon>Actinomycetes</taxon>
        <taxon>Micrococcales</taxon>
        <taxon>Microbacteriaceae</taxon>
        <taxon>Microbacterium</taxon>
    </lineage>
</organism>
<protein>
    <submittedName>
        <fullName evidence="8">O-antigen ligase family protein</fullName>
    </submittedName>
</protein>
<keyword evidence="8" id="KW-0436">Ligase</keyword>
<evidence type="ECO:0000256" key="3">
    <source>
        <dbReference type="ARBA" id="ARBA00022989"/>
    </source>
</evidence>
<dbReference type="RefSeq" id="WP_259612351.1">
    <property type="nucleotide sequence ID" value="NZ_CP091139.2"/>
</dbReference>
<feature type="region of interest" description="Disordered" evidence="5">
    <location>
        <begin position="267"/>
        <end position="291"/>
    </location>
</feature>
<comment type="subcellular location">
    <subcellularLocation>
        <location evidence="1">Membrane</location>
        <topology evidence="1">Multi-pass membrane protein</topology>
    </subcellularLocation>
</comment>
<dbReference type="InterPro" id="IPR051533">
    <property type="entry name" value="WaaL-like"/>
</dbReference>
<keyword evidence="3 6" id="KW-1133">Transmembrane helix</keyword>
<evidence type="ECO:0000256" key="6">
    <source>
        <dbReference type="SAM" id="Phobius"/>
    </source>
</evidence>
<proteinExistence type="predicted"/>
<dbReference type="EMBL" id="CP091139">
    <property type="protein sequence ID" value="UUT35732.1"/>
    <property type="molecule type" value="Genomic_DNA"/>
</dbReference>
<evidence type="ECO:0000256" key="1">
    <source>
        <dbReference type="ARBA" id="ARBA00004141"/>
    </source>
</evidence>
<evidence type="ECO:0000256" key="2">
    <source>
        <dbReference type="ARBA" id="ARBA00022692"/>
    </source>
</evidence>
<dbReference type="PANTHER" id="PTHR37422:SF13">
    <property type="entry name" value="LIPOPOLYSACCHARIDE BIOSYNTHESIS PROTEIN PA4999-RELATED"/>
    <property type="match status" value="1"/>
</dbReference>
<keyword evidence="9" id="KW-1185">Reference proteome</keyword>
<dbReference type="GO" id="GO:0016874">
    <property type="term" value="F:ligase activity"/>
    <property type="evidence" value="ECO:0007669"/>
    <property type="project" value="UniProtKB-KW"/>
</dbReference>
<keyword evidence="4 6" id="KW-0472">Membrane</keyword>
<feature type="transmembrane region" description="Helical" evidence="6">
    <location>
        <begin position="189"/>
        <end position="212"/>
    </location>
</feature>
<dbReference type="PANTHER" id="PTHR37422">
    <property type="entry name" value="TEICHURONIC ACID BIOSYNTHESIS PROTEIN TUAE"/>
    <property type="match status" value="1"/>
</dbReference>